<feature type="signal peptide" evidence="2">
    <location>
        <begin position="1"/>
        <end position="24"/>
    </location>
</feature>
<name>A0A135TRR6_9PEZI</name>
<dbReference type="Proteomes" id="UP000070121">
    <property type="component" value="Unassembled WGS sequence"/>
</dbReference>
<feature type="compositionally biased region" description="Low complexity" evidence="1">
    <location>
        <begin position="93"/>
        <end position="111"/>
    </location>
</feature>
<comment type="caution">
    <text evidence="3">The sequence shown here is derived from an EMBL/GenBank/DDBJ whole genome shotgun (WGS) entry which is preliminary data.</text>
</comment>
<accession>A0A135TRR6</accession>
<keyword evidence="4" id="KW-1185">Reference proteome</keyword>
<evidence type="ECO:0000313" key="4">
    <source>
        <dbReference type="Proteomes" id="UP000070121"/>
    </source>
</evidence>
<feature type="region of interest" description="Disordered" evidence="1">
    <location>
        <begin position="90"/>
        <end position="111"/>
    </location>
</feature>
<evidence type="ECO:0000256" key="2">
    <source>
        <dbReference type="SAM" id="SignalP"/>
    </source>
</evidence>
<reference evidence="3 4" key="1">
    <citation type="submission" date="2014-02" db="EMBL/GenBank/DDBJ databases">
        <title>The genome sequence of Colletotrichum salicis CBS 607.94.</title>
        <authorList>
            <person name="Baroncelli R."/>
            <person name="Thon M.R."/>
        </authorList>
    </citation>
    <scope>NUCLEOTIDE SEQUENCE [LARGE SCALE GENOMIC DNA]</scope>
    <source>
        <strain evidence="3 4">CBS 607.94</strain>
    </source>
</reference>
<feature type="region of interest" description="Disordered" evidence="1">
    <location>
        <begin position="27"/>
        <end position="78"/>
    </location>
</feature>
<proteinExistence type="predicted"/>
<feature type="chain" id="PRO_5007804071" evidence="2">
    <location>
        <begin position="25"/>
        <end position="111"/>
    </location>
</feature>
<keyword evidence="2" id="KW-0732">Signal</keyword>
<organism evidence="3 4">
    <name type="scientific">Colletotrichum salicis</name>
    <dbReference type="NCBI Taxonomy" id="1209931"/>
    <lineage>
        <taxon>Eukaryota</taxon>
        <taxon>Fungi</taxon>
        <taxon>Dikarya</taxon>
        <taxon>Ascomycota</taxon>
        <taxon>Pezizomycotina</taxon>
        <taxon>Sordariomycetes</taxon>
        <taxon>Hypocreomycetidae</taxon>
        <taxon>Glomerellales</taxon>
        <taxon>Glomerellaceae</taxon>
        <taxon>Colletotrichum</taxon>
        <taxon>Colletotrichum acutatum species complex</taxon>
    </lineage>
</organism>
<evidence type="ECO:0000256" key="1">
    <source>
        <dbReference type="SAM" id="MobiDB-lite"/>
    </source>
</evidence>
<gene>
    <name evidence="3" type="ORF">CSAL01_11887</name>
</gene>
<protein>
    <submittedName>
        <fullName evidence="3">Uncharacterized protein</fullName>
    </submittedName>
</protein>
<evidence type="ECO:0000313" key="3">
    <source>
        <dbReference type="EMBL" id="KXH50880.1"/>
    </source>
</evidence>
<sequence>MCTSSATAHHLGAGLLITMALSVSMNPPPDIRSPRGNFLPRTEGSGWRTGGNGVNGLDWLDLGPEPGPNPWGVEGGPNANLDTLSVTPQSVQSCTFTQRSTPTTSRRGSRY</sequence>
<dbReference type="EMBL" id="JFFI01001895">
    <property type="protein sequence ID" value="KXH50880.1"/>
    <property type="molecule type" value="Genomic_DNA"/>
</dbReference>
<dbReference type="AlphaFoldDB" id="A0A135TRR6"/>